<dbReference type="Gene3D" id="3.40.50.12230">
    <property type="match status" value="1"/>
</dbReference>
<dbReference type="InterPro" id="IPR011034">
    <property type="entry name" value="Formyl_transferase-like_C_sf"/>
</dbReference>
<reference evidence="7" key="1">
    <citation type="submission" date="2018-05" db="EMBL/GenBank/DDBJ databases">
        <authorList>
            <person name="Lanie J.A."/>
            <person name="Ng W.-L."/>
            <person name="Kazmierczak K.M."/>
            <person name="Andrzejewski T.M."/>
            <person name="Davidsen T.M."/>
            <person name="Wayne K.J."/>
            <person name="Tettelin H."/>
            <person name="Glass J.I."/>
            <person name="Rusch D."/>
            <person name="Podicherti R."/>
            <person name="Tsui H.-C.T."/>
            <person name="Winkler M.E."/>
        </authorList>
    </citation>
    <scope>NUCLEOTIDE SEQUENCE</scope>
</reference>
<dbReference type="InterPro" id="IPR044135">
    <property type="entry name" value="Met-tRNA-FMT_C"/>
</dbReference>
<dbReference type="InterPro" id="IPR036477">
    <property type="entry name" value="Formyl_transf_N_sf"/>
</dbReference>
<evidence type="ECO:0000313" key="7">
    <source>
        <dbReference type="EMBL" id="SUZ98389.1"/>
    </source>
</evidence>
<dbReference type="SUPFAM" id="SSF50486">
    <property type="entry name" value="FMT C-terminal domain-like"/>
    <property type="match status" value="1"/>
</dbReference>
<feature type="domain" description="Formyl transferase C-terminal" evidence="6">
    <location>
        <begin position="198"/>
        <end position="290"/>
    </location>
</feature>
<evidence type="ECO:0000259" key="5">
    <source>
        <dbReference type="Pfam" id="PF00551"/>
    </source>
</evidence>
<evidence type="ECO:0000256" key="4">
    <source>
        <dbReference type="ARBA" id="ARBA00022917"/>
    </source>
</evidence>
<dbReference type="AlphaFoldDB" id="A0A381S4N0"/>
<dbReference type="PANTHER" id="PTHR11138:SF5">
    <property type="entry name" value="METHIONYL-TRNA FORMYLTRANSFERASE, MITOCHONDRIAL"/>
    <property type="match status" value="1"/>
</dbReference>
<keyword evidence="4" id="KW-0648">Protein biosynthesis</keyword>
<protein>
    <recommendedName>
        <fullName evidence="2">methionyl-tRNA formyltransferase</fullName>
        <ecNumber evidence="2">2.1.2.9</ecNumber>
    </recommendedName>
</protein>
<dbReference type="InterPro" id="IPR005794">
    <property type="entry name" value="Fmt"/>
</dbReference>
<sequence>MGTPEIASVYLQSLIDSHFNIVAVYTQPPRKKGRGMQVQESSVQKLAQKHKIEVYCPVDLGFSAAQKELQDLQPDIIVVMGYGLLLPKFVLQLPRFGCINIHVSLLPRWRGAAPIEHAILNGDKITGLTIFKLVEKLDAGPIIAKDSMAIDPHIDKNDLTTLLNSKGTKLLISTLPDLFNKNVELEIQKEDMATHASKITTEMRKLDFNQDALTVYNRIRAFAPQPSAWFVFNKERIKIIKAKLREGACEPSTIVNDQFHIGCNNGIICPTIVQREGKKPMKIDEFLRGFDFAVGQKINA</sequence>
<dbReference type="GO" id="GO:0004479">
    <property type="term" value="F:methionyl-tRNA formyltransferase activity"/>
    <property type="evidence" value="ECO:0007669"/>
    <property type="project" value="UniProtKB-EC"/>
</dbReference>
<feature type="domain" description="Formyl transferase N-terminal" evidence="5">
    <location>
        <begin position="4"/>
        <end position="174"/>
    </location>
</feature>
<dbReference type="EC" id="2.1.2.9" evidence="2"/>
<comment type="similarity">
    <text evidence="1">Belongs to the Fmt family.</text>
</comment>
<evidence type="ECO:0000256" key="1">
    <source>
        <dbReference type="ARBA" id="ARBA00010699"/>
    </source>
</evidence>
<dbReference type="InterPro" id="IPR002376">
    <property type="entry name" value="Formyl_transf_N"/>
</dbReference>
<name>A0A381S4N0_9ZZZZ</name>
<evidence type="ECO:0000259" key="6">
    <source>
        <dbReference type="Pfam" id="PF02911"/>
    </source>
</evidence>
<evidence type="ECO:0000256" key="2">
    <source>
        <dbReference type="ARBA" id="ARBA00012261"/>
    </source>
</evidence>
<dbReference type="EMBL" id="UINC01002600">
    <property type="protein sequence ID" value="SUZ98389.1"/>
    <property type="molecule type" value="Genomic_DNA"/>
</dbReference>
<organism evidence="7">
    <name type="scientific">marine metagenome</name>
    <dbReference type="NCBI Taxonomy" id="408172"/>
    <lineage>
        <taxon>unclassified sequences</taxon>
        <taxon>metagenomes</taxon>
        <taxon>ecological metagenomes</taxon>
    </lineage>
</organism>
<dbReference type="GO" id="GO:0005829">
    <property type="term" value="C:cytosol"/>
    <property type="evidence" value="ECO:0007669"/>
    <property type="project" value="TreeGrafter"/>
</dbReference>
<dbReference type="CDD" id="cd08646">
    <property type="entry name" value="FMT_core_Met-tRNA-FMT_N"/>
    <property type="match status" value="1"/>
</dbReference>
<gene>
    <name evidence="7" type="ORF">METZ01_LOCUS51243</name>
</gene>
<dbReference type="SUPFAM" id="SSF53328">
    <property type="entry name" value="Formyltransferase"/>
    <property type="match status" value="1"/>
</dbReference>
<dbReference type="InterPro" id="IPR005793">
    <property type="entry name" value="Formyl_trans_C"/>
</dbReference>
<dbReference type="PANTHER" id="PTHR11138">
    <property type="entry name" value="METHIONYL-TRNA FORMYLTRANSFERASE"/>
    <property type="match status" value="1"/>
</dbReference>
<dbReference type="Pfam" id="PF02911">
    <property type="entry name" value="Formyl_trans_C"/>
    <property type="match status" value="1"/>
</dbReference>
<dbReference type="CDD" id="cd08704">
    <property type="entry name" value="Met_tRNA_FMT_C"/>
    <property type="match status" value="1"/>
</dbReference>
<dbReference type="NCBIfam" id="TIGR00460">
    <property type="entry name" value="fmt"/>
    <property type="match status" value="1"/>
</dbReference>
<dbReference type="HAMAP" id="MF_00182">
    <property type="entry name" value="Formyl_trans"/>
    <property type="match status" value="1"/>
</dbReference>
<dbReference type="Pfam" id="PF00551">
    <property type="entry name" value="Formyl_trans_N"/>
    <property type="match status" value="1"/>
</dbReference>
<evidence type="ECO:0000256" key="3">
    <source>
        <dbReference type="ARBA" id="ARBA00022679"/>
    </source>
</evidence>
<keyword evidence="3" id="KW-0808">Transferase</keyword>
<dbReference type="InterPro" id="IPR041711">
    <property type="entry name" value="Met-tRNA-FMT_N"/>
</dbReference>
<proteinExistence type="inferred from homology"/>
<accession>A0A381S4N0</accession>